<keyword evidence="2" id="KW-1185">Reference proteome</keyword>
<reference evidence="1 2" key="1">
    <citation type="submission" date="2018-04" db="EMBL/GenBank/DDBJ databases">
        <title>Genomic Encyclopedia of Archaeal and Bacterial Type Strains, Phase II (KMG-II): from individual species to whole genera.</title>
        <authorList>
            <person name="Goeker M."/>
        </authorList>
    </citation>
    <scope>NUCLEOTIDE SEQUENCE [LARGE SCALE GENOMIC DNA]</scope>
    <source>
        <strain evidence="1 2">DSM 21823</strain>
    </source>
</reference>
<evidence type="ECO:0000313" key="1">
    <source>
        <dbReference type="EMBL" id="PTX49062.1"/>
    </source>
</evidence>
<dbReference type="RefSeq" id="WP_108129332.1">
    <property type="nucleotide sequence ID" value="NZ_QBKP01000008.1"/>
</dbReference>
<name>A0A2T6AZ22_9RHOB</name>
<comment type="caution">
    <text evidence="1">The sequence shown here is derived from an EMBL/GenBank/DDBJ whole genome shotgun (WGS) entry which is preliminary data.</text>
</comment>
<accession>A0A2T6AZ22</accession>
<dbReference type="OrthoDB" id="7822067at2"/>
<organism evidence="1 2">
    <name type="scientific">Gemmobacter caeni</name>
    <dbReference type="NCBI Taxonomy" id="589035"/>
    <lineage>
        <taxon>Bacteria</taxon>
        <taxon>Pseudomonadati</taxon>
        <taxon>Pseudomonadota</taxon>
        <taxon>Alphaproteobacteria</taxon>
        <taxon>Rhodobacterales</taxon>
        <taxon>Paracoccaceae</taxon>
        <taxon>Gemmobacter</taxon>
    </lineage>
</organism>
<dbReference type="EMBL" id="QBKP01000008">
    <property type="protein sequence ID" value="PTX49062.1"/>
    <property type="molecule type" value="Genomic_DNA"/>
</dbReference>
<evidence type="ECO:0000313" key="2">
    <source>
        <dbReference type="Proteomes" id="UP000244224"/>
    </source>
</evidence>
<protein>
    <submittedName>
        <fullName evidence="1">Uncharacterized protein</fullName>
    </submittedName>
</protein>
<dbReference type="Proteomes" id="UP000244224">
    <property type="component" value="Unassembled WGS sequence"/>
</dbReference>
<sequence length="1481" mass="154487">MTIEPIANGESGHSVRLKLNELIGNHYTNAQGAALEDNVAQQIADVIERAQAAENAAEAAGTQAVQANETATTLRNEFDSLTVDFTGSLLDALDAIQAEAQAQLDNVAQQVNTDLAAVQSQVNTDLAAVQSQISTDLSAIASDLAAVEGDIVQIQVDQAALDAVVSNGLAQVNSDIAGLRTEINIDDLRIFKEEDATDRVLELLAGLKMELAFTDKKVRDAGIYVDPANGTVKIRALESTSERVSQAEIDINGVKSEVALKASVTYVNTAISNALLDPSQIPIVDELSLRVTAAEVRLDGQDALIELKADALTVNGIEVRLNQAEVDIDALGAAIALRVTTAEFQAAESRLTAAEIVLNALDVPSITATVTDQRGLDESFDASAFSSLGALLGGYRDRQNTREAFASAQQQLRAVVDENYAAESSARLTLAALVDDTRATLQVEQIARATADEAISVQLTNLDASVTGVSSSLSANYYTKAQTDAATAAATLALKSEMEGAGGSIGLLSATLSQDYYTKVAVDLQLAQASTTLTSGYEGAIEDETAFRNLANLLQAYDAIKGQRQALAFAQQQIRTVVDEGFSAEATARTQLAALLDNTRATLEVNYYTRSQTDSAISTATLALEAELTGPDGIVSLLEASLEQNYYTKAATDFAIATATLALKSQMEGPTGSIGQLSANLTQNYYTKTAADLATAAATLALKSQMEGAGGSIGQLSANLSQNYYTKTAADTATAAATTALKSQMEGAGGSIGQLSANLSQNYYTKTATDSAISTATTTLKSQMEGAGGSIGQLSANLSQNYYTKTAADTATAAATTALKSQMEGSTGSIGQLSANLSQNYYTKTAADVAMAAATATLKSQMEGAGGSIGQLSATLTQNYYTKTATDTAISAAFTTLESTINGVGANVASLSANLSQNYYTKTAADTAISAANTSLRSQMEGSTGSIGLLSANLSQNYYTKTAANTAISNATTTLKSQMEGPTGSIGQLSATLSQNYYTKAATDSVVAGAVTTINTSIGDLNGDITDVRALRLNNLNGTSFGTLLQNLGVASNGTSAFVTNVGTAISDLQGNASAGYLIKAQAGNAVSLLDLIAADGSGAPVSIAKISAQDILLEGSVAASQLVVTDFSGNLVPNPAFIFGDLRGWSGVPSSFSVVAKGGTHSAQQGSPTKNMLRIETDTGTTRSAMLASFPVEGGQTFRSRYQYATGGSSRDVSLSLRFAWYDADDVQISISTVAVASNASNTSWVTSPLGQAVAPTGAARVEVSMRRLSGGAGNAYLTNFEIIRQRTGSTLLTPNSITTDLVTTDDFVAWSTALFGGLMASTNYVSGESGWRINVNGDAEFGTLALRKNAITVPVRSYSPDFVDVTSDSSWTTVALIKVRRTGVATEFMFTCSLDGYGSGSAQFRLLRGTNNVVRSASAVTGERGRQAQVAFAMIDWDEGTGMTTYRIQCKKSDPNVTAGWNANLRVFRRYFSAIQFRR</sequence>
<gene>
    <name evidence="1" type="ORF">C8N34_108172</name>
</gene>
<proteinExistence type="predicted"/>